<dbReference type="Proteomes" id="UP000027180">
    <property type="component" value="Chromosome"/>
</dbReference>
<accession>A0A060HV59</accession>
<dbReference type="HOGENOM" id="CLU_2828229_0_0_5"/>
<name>A0A060HV59_RHIET</name>
<dbReference type="AlphaFoldDB" id="A0A060HV59"/>
<dbReference type="KEGG" id="rei:IE4771_CH01702"/>
<organism evidence="2 3">
    <name type="scientific">Rhizobium etli bv. mimosae str. IE4771</name>
    <dbReference type="NCBI Taxonomy" id="1432050"/>
    <lineage>
        <taxon>Bacteria</taxon>
        <taxon>Pseudomonadati</taxon>
        <taxon>Pseudomonadota</taxon>
        <taxon>Alphaproteobacteria</taxon>
        <taxon>Hyphomicrobiales</taxon>
        <taxon>Rhizobiaceae</taxon>
        <taxon>Rhizobium/Agrobacterium group</taxon>
        <taxon>Rhizobium</taxon>
    </lineage>
</organism>
<feature type="region of interest" description="Disordered" evidence="1">
    <location>
        <begin position="25"/>
        <end position="59"/>
    </location>
</feature>
<proteinExistence type="predicted"/>
<reference evidence="2 3" key="1">
    <citation type="submission" date="2013-12" db="EMBL/GenBank/DDBJ databases">
        <title>Complete genome sequence of Rhizobium etli bv. mimosae IE4771.</title>
        <authorList>
            <person name="Bustos P."/>
            <person name="Santamaria R.I."/>
            <person name="Lozano L."/>
            <person name="Ormeno-Orrillo E."/>
            <person name="Rogel M.A."/>
            <person name="Romero D."/>
            <person name="Cevallos M.A."/>
            <person name="Martinez-Romero E."/>
            <person name="Gonzalez V."/>
        </authorList>
    </citation>
    <scope>NUCLEOTIDE SEQUENCE [LARGE SCALE GENOMIC DNA]</scope>
    <source>
        <strain evidence="2 3">IE4771</strain>
    </source>
</reference>
<protein>
    <submittedName>
        <fullName evidence="2">Uncharacterized protein</fullName>
    </submittedName>
</protein>
<evidence type="ECO:0000313" key="3">
    <source>
        <dbReference type="Proteomes" id="UP000027180"/>
    </source>
</evidence>
<gene>
    <name evidence="2" type="ORF">IE4771_CH01702</name>
</gene>
<dbReference type="EMBL" id="CP006986">
    <property type="protein sequence ID" value="AIC26838.1"/>
    <property type="molecule type" value="Genomic_DNA"/>
</dbReference>
<evidence type="ECO:0000256" key="1">
    <source>
        <dbReference type="SAM" id="MobiDB-lite"/>
    </source>
</evidence>
<evidence type="ECO:0000313" key="2">
    <source>
        <dbReference type="EMBL" id="AIC26838.1"/>
    </source>
</evidence>
<feature type="compositionally biased region" description="Basic and acidic residues" evidence="1">
    <location>
        <begin position="42"/>
        <end position="51"/>
    </location>
</feature>
<sequence length="81" mass="9035">MRRIDKHFVCHVSCAPRRGRESAFPTAVETERMRSTVAAPDNESRAWREEESSSQTAAGTVSVRGLYTSDKTCCETINNQA</sequence>